<protein>
    <recommendedName>
        <fullName evidence="3">DUF1820 domain-containing protein</fullName>
    </recommendedName>
</protein>
<evidence type="ECO:0008006" key="3">
    <source>
        <dbReference type="Google" id="ProtNLM"/>
    </source>
</evidence>
<proteinExistence type="predicted"/>
<name>A0A7U8GSY3_NEPCE</name>
<dbReference type="PIRSF" id="PIRSF028538">
    <property type="entry name" value="DUF1820"/>
    <property type="match status" value="1"/>
</dbReference>
<dbReference type="InterPro" id="IPR014949">
    <property type="entry name" value="DUF1820"/>
</dbReference>
<evidence type="ECO:0000313" key="2">
    <source>
        <dbReference type="Proteomes" id="UP000002171"/>
    </source>
</evidence>
<dbReference type="OrthoDB" id="5641137at2"/>
<organism evidence="1 2">
    <name type="scientific">Neptuniibacter caesariensis</name>
    <dbReference type="NCBI Taxonomy" id="207954"/>
    <lineage>
        <taxon>Bacteria</taxon>
        <taxon>Pseudomonadati</taxon>
        <taxon>Pseudomonadota</taxon>
        <taxon>Gammaproteobacteria</taxon>
        <taxon>Oceanospirillales</taxon>
        <taxon>Oceanospirillaceae</taxon>
        <taxon>Neptuniibacter</taxon>
    </lineage>
</organism>
<dbReference type="Pfam" id="PF08850">
    <property type="entry name" value="DUF1820"/>
    <property type="match status" value="1"/>
</dbReference>
<dbReference type="Proteomes" id="UP000002171">
    <property type="component" value="Unassembled WGS sequence"/>
</dbReference>
<reference evidence="1 2" key="1">
    <citation type="submission" date="2006-02" db="EMBL/GenBank/DDBJ databases">
        <authorList>
            <person name="Pinhassi J."/>
            <person name="Pedros-Alio C."/>
            <person name="Ferriera S."/>
            <person name="Johnson J."/>
            <person name="Kravitz S."/>
            <person name="Halpern A."/>
            <person name="Remington K."/>
            <person name="Beeson K."/>
            <person name="Tran B."/>
            <person name="Rogers Y.-H."/>
            <person name="Friedman R."/>
            <person name="Venter J.C."/>
        </authorList>
    </citation>
    <scope>NUCLEOTIDE SEQUENCE [LARGE SCALE GENOMIC DNA]</scope>
    <source>
        <strain evidence="1 2">MED92</strain>
    </source>
</reference>
<keyword evidence="2" id="KW-1185">Reference proteome</keyword>
<dbReference type="AlphaFoldDB" id="A0A7U8GSY3"/>
<sequence>MANKEDRIYKVIFVNQDQVFEIYAKHVYQSDMWGFLEVEEFVFGNRSELVIDPGEEKLKNQFNGVKRSYIPSHAIIRIDEVEHEGTPKITEAKGTITAFPMTPAPKKD</sequence>
<evidence type="ECO:0000313" key="1">
    <source>
        <dbReference type="EMBL" id="EAR63012.1"/>
    </source>
</evidence>
<gene>
    <name evidence="1" type="ORF">MED92_07831</name>
</gene>
<dbReference type="EMBL" id="AAOW01000001">
    <property type="protein sequence ID" value="EAR63012.1"/>
    <property type="molecule type" value="Genomic_DNA"/>
</dbReference>
<comment type="caution">
    <text evidence="1">The sequence shown here is derived from an EMBL/GenBank/DDBJ whole genome shotgun (WGS) entry which is preliminary data.</text>
</comment>
<accession>A0A7U8GSY3</accession>
<dbReference type="RefSeq" id="WP_007022030.1">
    <property type="nucleotide sequence ID" value="NZ_CH724126.1"/>
</dbReference>